<gene>
    <name evidence="2" type="ORF">DFP94_101269</name>
</gene>
<reference evidence="2 3" key="1">
    <citation type="submission" date="2018-07" db="EMBL/GenBank/DDBJ databases">
        <title>Genomic Encyclopedia of Type Strains, Phase III (KMG-III): the genomes of soil and plant-associated and newly described type strains.</title>
        <authorList>
            <person name="Whitman W."/>
        </authorList>
    </citation>
    <scope>NUCLEOTIDE SEQUENCE [LARGE SCALE GENOMIC DNA]</scope>
    <source>
        <strain evidence="2 3">CECT 8333</strain>
    </source>
</reference>
<organism evidence="2 3">
    <name type="scientific">Fontibacillus phaseoli</name>
    <dbReference type="NCBI Taxonomy" id="1416533"/>
    <lineage>
        <taxon>Bacteria</taxon>
        <taxon>Bacillati</taxon>
        <taxon>Bacillota</taxon>
        <taxon>Bacilli</taxon>
        <taxon>Bacillales</taxon>
        <taxon>Paenibacillaceae</taxon>
        <taxon>Fontibacillus</taxon>
    </lineage>
</organism>
<evidence type="ECO:0000256" key="1">
    <source>
        <dbReference type="SAM" id="MobiDB-lite"/>
    </source>
</evidence>
<dbReference type="AlphaFoldDB" id="A0A369BPW8"/>
<comment type="caution">
    <text evidence="2">The sequence shown here is derived from an EMBL/GenBank/DDBJ whole genome shotgun (WGS) entry which is preliminary data.</text>
</comment>
<feature type="region of interest" description="Disordered" evidence="1">
    <location>
        <begin position="18"/>
        <end position="79"/>
    </location>
</feature>
<dbReference type="EMBL" id="QPJW01000001">
    <property type="protein sequence ID" value="RCX22688.1"/>
    <property type="molecule type" value="Genomic_DNA"/>
</dbReference>
<feature type="compositionally biased region" description="Low complexity" evidence="1">
    <location>
        <begin position="45"/>
        <end position="63"/>
    </location>
</feature>
<name>A0A369BPW8_9BACL</name>
<sequence>MKKWIIAVMLTSLIMGCSNKGGDSEARKKEEAKPSMETQQGNNGTGAKTDTNKNANTNLNTDASTNAPAKTPGNHLEGEKHVVNPNKLSNLFGFANADGSQIIVTGQKSGLESSLLEYGNMIGEGGKTFEVRFVKWQKSSEQSNGRDTANNFANLEGYIFEVIDGKATPNETYYVVNEQDFDFESLLEITSPAQTERATNAELEAEETLMENISLMRDHDVSQIWTLADVGSERKLYLVRFENKDKDRLFSIVLFNGEDFLYRDYPAVAKDDNSVWRVDDGGEVSPDMFQLLLAAETEQGLLLGLSWWGAEGINSFFLLEDGENFEELDIEYGRYTLP</sequence>
<evidence type="ECO:0000313" key="3">
    <source>
        <dbReference type="Proteomes" id="UP000253090"/>
    </source>
</evidence>
<accession>A0A369BPW8</accession>
<feature type="compositionally biased region" description="Basic and acidic residues" evidence="1">
    <location>
        <begin position="22"/>
        <end position="34"/>
    </location>
</feature>
<dbReference type="RefSeq" id="WP_114494649.1">
    <property type="nucleotide sequence ID" value="NZ_QPJW01000001.1"/>
</dbReference>
<evidence type="ECO:0000313" key="2">
    <source>
        <dbReference type="EMBL" id="RCX22688.1"/>
    </source>
</evidence>
<protein>
    <recommendedName>
        <fullName evidence="4">Lipoprotein</fullName>
    </recommendedName>
</protein>
<evidence type="ECO:0008006" key="4">
    <source>
        <dbReference type="Google" id="ProtNLM"/>
    </source>
</evidence>
<dbReference type="OrthoDB" id="2661942at2"/>
<proteinExistence type="predicted"/>
<keyword evidence="3" id="KW-1185">Reference proteome</keyword>
<dbReference type="PROSITE" id="PS51257">
    <property type="entry name" value="PROKAR_LIPOPROTEIN"/>
    <property type="match status" value="1"/>
</dbReference>
<dbReference type="Proteomes" id="UP000253090">
    <property type="component" value="Unassembled WGS sequence"/>
</dbReference>